<keyword evidence="2" id="KW-1185">Reference proteome</keyword>
<organism evidence="1 2">
    <name type="scientific">Brevibacillus brevis (strain 47 / JCM 6285 / NBRC 100599)</name>
    <dbReference type="NCBI Taxonomy" id="358681"/>
    <lineage>
        <taxon>Bacteria</taxon>
        <taxon>Bacillati</taxon>
        <taxon>Bacillota</taxon>
        <taxon>Bacilli</taxon>
        <taxon>Bacillales</taxon>
        <taxon>Paenibacillaceae</taxon>
        <taxon>Brevibacillus</taxon>
    </lineage>
</organism>
<dbReference type="Proteomes" id="UP000001877">
    <property type="component" value="Chromosome"/>
</dbReference>
<protein>
    <submittedName>
        <fullName evidence="1">Uncharacterized protein</fullName>
    </submittedName>
</protein>
<dbReference type="HOGENOM" id="CLU_3388405_0_0_9"/>
<dbReference type="KEGG" id="bbe:BBR47_38740"/>
<evidence type="ECO:0000313" key="2">
    <source>
        <dbReference type="Proteomes" id="UP000001877"/>
    </source>
</evidence>
<evidence type="ECO:0000313" key="1">
    <source>
        <dbReference type="EMBL" id="BAH44851.1"/>
    </source>
</evidence>
<dbReference type="EMBL" id="AP008955">
    <property type="protein sequence ID" value="BAH44851.1"/>
    <property type="molecule type" value="Genomic_DNA"/>
</dbReference>
<name>C0ZGE2_BREBN</name>
<gene>
    <name evidence="1" type="ordered locus">BBR47_38740</name>
</gene>
<dbReference type="AlphaFoldDB" id="C0ZGE2"/>
<accession>C0ZGE2</accession>
<sequence length="32" mass="3754">MKNDEEVILYLSSPMIHVNKRRNALQEAKIRG</sequence>
<dbReference type="STRING" id="358681.BBR47_38740"/>
<reference evidence="1 2" key="1">
    <citation type="submission" date="2005-03" db="EMBL/GenBank/DDBJ databases">
        <title>Brevibacillus brevis strain 47, complete genome.</title>
        <authorList>
            <person name="Hosoyama A."/>
            <person name="Yamada R."/>
            <person name="Hongo Y."/>
            <person name="Terui Y."/>
            <person name="Ankai A."/>
            <person name="Masuyama W."/>
            <person name="Sekiguchi M."/>
            <person name="Takeda T."/>
            <person name="Asano K."/>
            <person name="Ohji S."/>
            <person name="Ichikawa N."/>
            <person name="Narita S."/>
            <person name="Aoki N."/>
            <person name="Miura H."/>
            <person name="Matsushita S."/>
            <person name="Sekigawa T."/>
            <person name="Yamagata H."/>
            <person name="Yoshikawa H."/>
            <person name="Udaka S."/>
            <person name="Tanikawa S."/>
            <person name="Fujita N."/>
        </authorList>
    </citation>
    <scope>NUCLEOTIDE SEQUENCE [LARGE SCALE GENOMIC DNA]</scope>
    <source>
        <strain evidence="2">47 / JCM 6285 / NBRC 100599</strain>
    </source>
</reference>
<proteinExistence type="predicted"/>